<dbReference type="Proteomes" id="UP000275727">
    <property type="component" value="Chromosome"/>
</dbReference>
<name>A0AAD1D7T6_SPHMI</name>
<protein>
    <submittedName>
        <fullName evidence="1">Uncharacterized protein</fullName>
    </submittedName>
</protein>
<reference evidence="2 4" key="2">
    <citation type="submission" date="2018-10" db="EMBL/GenBank/DDBJ databases">
        <title>Genomic Encyclopedia of Type Strains, Phase IV (KMG-IV): sequencing the most valuable type-strain genomes for metagenomic binning, comparative biology and taxonomic classification.</title>
        <authorList>
            <person name="Goeker M."/>
        </authorList>
    </citation>
    <scope>NUCLEOTIDE SEQUENCE [LARGE SCALE GENOMIC DNA]</scope>
    <source>
        <strain evidence="2 4">DSM 19791</strain>
    </source>
</reference>
<sequence>MKRYLAILAATVLVIVVGVAGLAWLVDPYAYWNAPVIDGVNRYRPASGKHMLAVKLRQYERMQPNTLVAGNSRVYVGIDPGSASWPSEMQPVYNLGLPGVGMRNLVQAVETALFTHQPRALFVGLDFINFTVDKADWDKGGPVALPPKPDYEARAALAAKLLLSLDALGDTAAALAEQHSASPETISPAGFYGTGIYPATIASEGHAALFRQRNLENLEYFLAGPKRVRWGPEQNPEFDALDDLVQTAKTRRISLTFFTYPYHADLLLSYQKAGLWPAYEDWLRDLAAFSARTGILTYIFTRVDEVTGETVPEDGDTKTRMRWYWEAGHFKPALGDRMVLIMNSSLDDRLVLTPDNVEARIRELREGLAAYGEQHPEAVRRIDEAFEDAAR</sequence>
<keyword evidence="4" id="KW-1185">Reference proteome</keyword>
<evidence type="ECO:0000313" key="2">
    <source>
        <dbReference type="EMBL" id="RKS86430.1"/>
    </source>
</evidence>
<reference evidence="1 3" key="1">
    <citation type="submission" date="2018-06" db="EMBL/GenBank/DDBJ databases">
        <title>Complete Genome Sequence of the Microcystin-Degrading Bacterium Sphingosinicella microcystinivorans Strain B-9.</title>
        <authorList>
            <person name="Jin H."/>
            <person name="Nishizawa T."/>
            <person name="Guo Y."/>
            <person name="Nishizawa A."/>
            <person name="Park H."/>
            <person name="Kato H."/>
            <person name="Tsuji K."/>
            <person name="Harada K."/>
        </authorList>
    </citation>
    <scope>NUCLEOTIDE SEQUENCE [LARGE SCALE GENOMIC DNA]</scope>
    <source>
        <strain evidence="1 3">B9</strain>
    </source>
</reference>
<dbReference type="EMBL" id="AP018711">
    <property type="protein sequence ID" value="BBE35468.1"/>
    <property type="molecule type" value="Genomic_DNA"/>
</dbReference>
<organism evidence="1 3">
    <name type="scientific">Sphingosinicella microcystinivorans</name>
    <dbReference type="NCBI Taxonomy" id="335406"/>
    <lineage>
        <taxon>Bacteria</taxon>
        <taxon>Pseudomonadati</taxon>
        <taxon>Pseudomonadota</taxon>
        <taxon>Alphaproteobacteria</taxon>
        <taxon>Sphingomonadales</taxon>
        <taxon>Sphingosinicellaceae</taxon>
        <taxon>Sphingosinicella</taxon>
    </lineage>
</organism>
<dbReference type="AlphaFoldDB" id="A0AAD1D7T6"/>
<accession>A0AAD1D7T6</accession>
<evidence type="ECO:0000313" key="1">
    <source>
        <dbReference type="EMBL" id="BBE35468.1"/>
    </source>
</evidence>
<dbReference type="KEGG" id="smic:SmB9_31260"/>
<dbReference type="RefSeq" id="WP_121052843.1">
    <property type="nucleotide sequence ID" value="NZ_AP018711.1"/>
</dbReference>
<evidence type="ECO:0000313" key="4">
    <source>
        <dbReference type="Proteomes" id="UP000276029"/>
    </source>
</evidence>
<gene>
    <name evidence="2" type="ORF">DFR51_3136</name>
    <name evidence="1" type="ORF">SmB9_31260</name>
</gene>
<dbReference type="EMBL" id="RBWX01000010">
    <property type="protein sequence ID" value="RKS86430.1"/>
    <property type="molecule type" value="Genomic_DNA"/>
</dbReference>
<evidence type="ECO:0000313" key="3">
    <source>
        <dbReference type="Proteomes" id="UP000275727"/>
    </source>
</evidence>
<proteinExistence type="predicted"/>
<dbReference type="Proteomes" id="UP000276029">
    <property type="component" value="Unassembled WGS sequence"/>
</dbReference>